<dbReference type="EMBL" id="CP070616">
    <property type="protein sequence ID" value="QSE87826.1"/>
    <property type="molecule type" value="Genomic_DNA"/>
</dbReference>
<dbReference type="RefSeq" id="WP_206004590.1">
    <property type="nucleotide sequence ID" value="NZ_CP070616.1"/>
</dbReference>
<proteinExistence type="predicted"/>
<reference evidence="1 2" key="2">
    <citation type="journal article" date="2022" name="Arch. Microbiol.">
        <title>Rhodococcus pseudokoreensis sp. nov. isolated from the rhizosphere of young M26 apple rootstocks.</title>
        <authorList>
            <person name="Kampfer P."/>
            <person name="Glaeser S.P."/>
            <person name="Blom J."/>
            <person name="Wolf J."/>
            <person name="Benning S."/>
            <person name="Schloter M."/>
            <person name="Neumann-Schaal M."/>
        </authorList>
    </citation>
    <scope>NUCLEOTIDE SEQUENCE [LARGE SCALE GENOMIC DNA]</scope>
    <source>
        <strain evidence="1 2">R79</strain>
    </source>
</reference>
<sequence>MASILALISAVLIAPLRRIGGGEVIEDAGIVEAVLMRALPFIVSADPAHQVGVHHRHSDVIRFTFSASNVVHHSRH</sequence>
<reference evidence="1 2" key="1">
    <citation type="journal article" date="2021" name="Microbiol. Resour. Announc.">
        <title>Complete Genome Sequences of Two Rhodococcus sp. Strains with Large and Linear Chromosomes, Isolated from Apple Rhizosphere.</title>
        <authorList>
            <person name="Benning S."/>
            <person name="Brugnone N."/>
            <person name="Siani R."/>
            <person name="Kublik S."/>
            <person name="Schloter M."/>
            <person name="Rad V."/>
        </authorList>
    </citation>
    <scope>NUCLEOTIDE SEQUENCE [LARGE SCALE GENOMIC DNA]</scope>
    <source>
        <strain evidence="1 2">R79</strain>
    </source>
</reference>
<organism evidence="1 2">
    <name type="scientific">Rhodococcus pseudokoreensis</name>
    <dbReference type="NCBI Taxonomy" id="2811421"/>
    <lineage>
        <taxon>Bacteria</taxon>
        <taxon>Bacillati</taxon>
        <taxon>Actinomycetota</taxon>
        <taxon>Actinomycetes</taxon>
        <taxon>Mycobacteriales</taxon>
        <taxon>Nocardiaceae</taxon>
        <taxon>Rhodococcus</taxon>
    </lineage>
</organism>
<evidence type="ECO:0000313" key="1">
    <source>
        <dbReference type="EMBL" id="QSE87826.1"/>
    </source>
</evidence>
<keyword evidence="2" id="KW-1185">Reference proteome</keyword>
<accession>A0A974VZ02</accession>
<evidence type="ECO:0000313" key="2">
    <source>
        <dbReference type="Proteomes" id="UP000662986"/>
    </source>
</evidence>
<evidence type="ECO:0008006" key="3">
    <source>
        <dbReference type="Google" id="ProtNLM"/>
    </source>
</evidence>
<keyword evidence="1" id="KW-0614">Plasmid</keyword>
<geneLocation type="plasmid" evidence="1 2">
    <name>unnamed3</name>
</geneLocation>
<protein>
    <recommendedName>
        <fullName evidence="3">Secreted protein</fullName>
    </recommendedName>
</protein>
<dbReference type="Proteomes" id="UP000662986">
    <property type="component" value="Plasmid unnamed3"/>
</dbReference>
<name>A0A974VZ02_9NOCA</name>
<gene>
    <name evidence="1" type="ORF">JWS13_03960</name>
</gene>